<dbReference type="PROSITE" id="PS51257">
    <property type="entry name" value="PROKAR_LIPOPROTEIN"/>
    <property type="match status" value="1"/>
</dbReference>
<dbReference type="KEGG" id="mphc:DMC14_002055"/>
<dbReference type="RefSeq" id="WP_137412668.1">
    <property type="nucleotide sequence ID" value="NZ_CP033058.2"/>
</dbReference>
<evidence type="ECO:0000313" key="1">
    <source>
        <dbReference type="EMBL" id="AZZ65560.2"/>
    </source>
</evidence>
<dbReference type="EMBL" id="CP033058">
    <property type="protein sequence ID" value="AZZ65560.2"/>
    <property type="molecule type" value="Genomic_DNA"/>
</dbReference>
<reference evidence="1" key="1">
    <citation type="submission" date="2019-03" db="EMBL/GenBank/DDBJ databases">
        <title>Draft Sequence and Annotation of the Mycoplasma phocicerebrale Strain 1049T Genome.</title>
        <authorList>
            <person name="Frasca S.Jr."/>
            <person name="Kutish G.F."/>
            <person name="Castellanos Gell J."/>
            <person name="Michaels D.L."/>
            <person name="Brown D.R."/>
        </authorList>
    </citation>
    <scope>NUCLEOTIDE SEQUENCE</scope>
    <source>
        <strain evidence="1">1049</strain>
    </source>
</reference>
<accession>A0A3T0TU52</accession>
<dbReference type="OrthoDB" id="395154at2"/>
<dbReference type="NCBIfam" id="NF045850">
    <property type="entry name" value="ABC_Mplas_LP"/>
    <property type="match status" value="1"/>
</dbReference>
<protein>
    <submittedName>
        <fullName evidence="1">Oligopeptide ABC transporter substrate-binding protein</fullName>
    </submittedName>
</protein>
<sequence>MKNKSKFWLLGLTTPAAALVPFIAMSCITPVWKKGKYVFEWNAQLDSKAFAYDASRMFGAYLASNTNQYTGGELFRVQGLNEAENFSELVGTKTEVYTSKPVFAKYKLELAQAIVLTDKDGKITVFDNDKVDAAPEANLTSPGGKKYYEYSTMFLESSDDKSINSKKFKESLNSAKTFQIVLRENQSWVNSKGEKTKYKIVAKDFWYSWLRTFLLNQVYRHENGGSQELDKKFQELLAENNTLAFTDKESFSNDYVYRLFNVDADKFFNQSDFITKISNASPSYQDKESLTFSSISLTEKTEFKSFFEKWAVGDYTLLPAPSQYIDELNNSKNQAIEKYSGLELSGQELKEYKEKLELMDHSKQAYFTGTYWYGNSFKTTLYAGHYYVSKAGNSQLVLTKNKHYWDESWVKDDTTIQEMVHTYQPTPLDQKIFSDTVFNKYNQGTASHLSYAQLSDSQKNTIANNPNKYGLRLKRSLNSDSPLYRMFSSPFVPGKKNEYGFSDAYAKMMWGATKEELKQGKVNPSTYISGTGLSFRTIINAAINWNTYASSLSSNQNHAWIAKIANGSLIGGKDQDTSKMKTPEDILDRINSLYAIDLNGNKIDFGGSLGKELSPSENDEAIKNKANTIDRLKSAGFNKLKEELQKLIDKFDNENPTLKDQEFQIYYLYPFVNASNTEINAWKELEKVFKELNPRLSIQVKYFNNDQDPLFNPYRFQTINGENNVAWSYDYNGIGSGYDGLSWGGMLIPTLVNIKNNPSQAIENNFPKLKELADELFEYEKTHKTTFSVPFDKLDQLESDRMTGQLFSYVISHFEFALKNGKYELQFENNKPKVFNPGAGKTITDPYEWSAKFWLHFNKNKTNEQLAEFMEQFTAFSNVNFTYNVSKSKEKYGKVLLNKHYELSDVDGLSYFQYQDWKINKGKK</sequence>
<dbReference type="AlphaFoldDB" id="A0A3T0TU52"/>
<gene>
    <name evidence="1" type="ORF">DMC14_002055</name>
</gene>
<keyword evidence="2" id="KW-1185">Reference proteome</keyword>
<dbReference type="Proteomes" id="UP000256585">
    <property type="component" value="Chromosome"/>
</dbReference>
<evidence type="ECO:0000313" key="2">
    <source>
        <dbReference type="Proteomes" id="UP000256585"/>
    </source>
</evidence>
<proteinExistence type="predicted"/>
<name>A0A3T0TU52_9BACT</name>
<organism evidence="1 2">
    <name type="scientific">Metamycoplasma phocicerebrale</name>
    <dbReference type="NCBI Taxonomy" id="142649"/>
    <lineage>
        <taxon>Bacteria</taxon>
        <taxon>Bacillati</taxon>
        <taxon>Mycoplasmatota</taxon>
        <taxon>Mycoplasmoidales</taxon>
        <taxon>Metamycoplasmataceae</taxon>
        <taxon>Metamycoplasma</taxon>
    </lineage>
</organism>